<sequence length="426" mass="47422">MYSAGVIIFLSAISLTSSAIVKWLPSTSFNLPINFNNAKLPCSRQTVVFPETVNSSITIESGTSVSGFVFPLDGEFLLADGVIELGPTDDVNCTESNVYYMDKSVSSWARPDVWDSPKFNKATPDAERVPCYDDIVEFPENKGFAVILPDMTQKVRGISIGDERFDTDEFKNYVLGNQDQTRRFYLNEYDDTGIEVLFDFCKSPAGCACQNNVLNIECEAKFCPIPSCVEPIQPVGHCCKICGGLLILNIDQSFGLFAFKERVEEILSSYGEDTLVYHIGRIPDDKLQLVIVEKDDYTGTSAEVVNAIANGVEWHLGSNMQISGIPFYKSGMGGKIFISMFFVVILAMAFIYVYYYKLPEVRYPIISRSNFTMFSRYDRRSESVVSLTRRTSAAPIGSTRAATAFRNPLYDSKRSKGSADESIGEE</sequence>
<accession>A0A8J9YJI5</accession>
<evidence type="ECO:0000256" key="8">
    <source>
        <dbReference type="ARBA" id="ARBA00022989"/>
    </source>
</evidence>
<dbReference type="Pfam" id="PF14828">
    <property type="entry name" value="Amnionless"/>
    <property type="match status" value="1"/>
</dbReference>
<dbReference type="Proteomes" id="UP000838878">
    <property type="component" value="Chromosome 7"/>
</dbReference>
<reference evidence="12" key="1">
    <citation type="submission" date="2021-12" db="EMBL/GenBank/DDBJ databases">
        <authorList>
            <person name="Martin H S."/>
        </authorList>
    </citation>
    <scope>NUCLEOTIDE SEQUENCE</scope>
</reference>
<feature type="non-terminal residue" evidence="12">
    <location>
        <position position="426"/>
    </location>
</feature>
<evidence type="ECO:0000256" key="9">
    <source>
        <dbReference type="ARBA" id="ARBA00023136"/>
    </source>
</evidence>
<evidence type="ECO:0000256" key="1">
    <source>
        <dbReference type="ARBA" id="ARBA00004251"/>
    </source>
</evidence>
<feature type="signal peptide" evidence="11">
    <location>
        <begin position="1"/>
        <end position="18"/>
    </location>
</feature>
<evidence type="ECO:0000313" key="12">
    <source>
        <dbReference type="EMBL" id="CAH0729030.1"/>
    </source>
</evidence>
<dbReference type="GO" id="GO:0030139">
    <property type="term" value="C:endocytic vesicle"/>
    <property type="evidence" value="ECO:0007669"/>
    <property type="project" value="TreeGrafter"/>
</dbReference>
<keyword evidence="5 10" id="KW-0812">Transmembrane</keyword>
<feature type="transmembrane region" description="Helical" evidence="10">
    <location>
        <begin position="336"/>
        <end position="355"/>
    </location>
</feature>
<dbReference type="GO" id="GO:0015031">
    <property type="term" value="P:protein transport"/>
    <property type="evidence" value="ECO:0007669"/>
    <property type="project" value="UniProtKB-KW"/>
</dbReference>
<keyword evidence="8 10" id="KW-1133">Transmembrane helix</keyword>
<dbReference type="AlphaFoldDB" id="A0A8J9YJI5"/>
<dbReference type="InterPro" id="IPR026112">
    <property type="entry name" value="AMN"/>
</dbReference>
<comment type="subcellular location">
    <subcellularLocation>
        <location evidence="1">Cell membrane</location>
        <topology evidence="1">Single-pass type I membrane protein</topology>
    </subcellularLocation>
</comment>
<dbReference type="EMBL" id="OV170227">
    <property type="protein sequence ID" value="CAH0729030.1"/>
    <property type="molecule type" value="Genomic_DNA"/>
</dbReference>
<organism evidence="12 13">
    <name type="scientific">Brenthis ino</name>
    <name type="common">lesser marbled fritillary</name>
    <dbReference type="NCBI Taxonomy" id="405034"/>
    <lineage>
        <taxon>Eukaryota</taxon>
        <taxon>Metazoa</taxon>
        <taxon>Ecdysozoa</taxon>
        <taxon>Arthropoda</taxon>
        <taxon>Hexapoda</taxon>
        <taxon>Insecta</taxon>
        <taxon>Pterygota</taxon>
        <taxon>Neoptera</taxon>
        <taxon>Endopterygota</taxon>
        <taxon>Lepidoptera</taxon>
        <taxon>Glossata</taxon>
        <taxon>Ditrysia</taxon>
        <taxon>Papilionoidea</taxon>
        <taxon>Nymphalidae</taxon>
        <taxon>Heliconiinae</taxon>
        <taxon>Argynnini</taxon>
        <taxon>Brenthis</taxon>
    </lineage>
</organism>
<dbReference type="GO" id="GO:0016324">
    <property type="term" value="C:apical plasma membrane"/>
    <property type="evidence" value="ECO:0007669"/>
    <property type="project" value="TreeGrafter"/>
</dbReference>
<evidence type="ECO:0000256" key="2">
    <source>
        <dbReference type="ARBA" id="ARBA00021200"/>
    </source>
</evidence>
<keyword evidence="13" id="KW-1185">Reference proteome</keyword>
<evidence type="ECO:0000256" key="11">
    <source>
        <dbReference type="SAM" id="SignalP"/>
    </source>
</evidence>
<evidence type="ECO:0000256" key="6">
    <source>
        <dbReference type="ARBA" id="ARBA00022729"/>
    </source>
</evidence>
<evidence type="ECO:0000256" key="3">
    <source>
        <dbReference type="ARBA" id="ARBA00022448"/>
    </source>
</evidence>
<keyword evidence="3" id="KW-0813">Transport</keyword>
<feature type="chain" id="PRO_5035426104" description="Protein amnionless" evidence="11">
    <location>
        <begin position="19"/>
        <end position="426"/>
    </location>
</feature>
<dbReference type="OrthoDB" id="10067964at2759"/>
<protein>
    <recommendedName>
        <fullName evidence="2">Protein amnionless</fullName>
    </recommendedName>
</protein>
<dbReference type="PANTHER" id="PTHR14995">
    <property type="entry name" value="AMNIONLESS"/>
    <property type="match status" value="1"/>
</dbReference>
<dbReference type="GO" id="GO:0006898">
    <property type="term" value="P:receptor-mediated endocytosis"/>
    <property type="evidence" value="ECO:0007669"/>
    <property type="project" value="TreeGrafter"/>
</dbReference>
<gene>
    <name evidence="12" type="ORF">BINO364_LOCUS14183</name>
</gene>
<proteinExistence type="predicted"/>
<evidence type="ECO:0000256" key="4">
    <source>
        <dbReference type="ARBA" id="ARBA00022475"/>
    </source>
</evidence>
<keyword evidence="9 10" id="KW-0472">Membrane</keyword>
<keyword evidence="6 11" id="KW-0732">Signal</keyword>
<evidence type="ECO:0000256" key="5">
    <source>
        <dbReference type="ARBA" id="ARBA00022692"/>
    </source>
</evidence>
<name>A0A8J9YJI5_9NEOP</name>
<keyword evidence="4" id="KW-1003">Cell membrane</keyword>
<evidence type="ECO:0000313" key="13">
    <source>
        <dbReference type="Proteomes" id="UP000838878"/>
    </source>
</evidence>
<evidence type="ECO:0000256" key="7">
    <source>
        <dbReference type="ARBA" id="ARBA00022927"/>
    </source>
</evidence>
<dbReference type="PANTHER" id="PTHR14995:SF2">
    <property type="entry name" value="PROTEIN AMNIONLESS"/>
    <property type="match status" value="1"/>
</dbReference>
<keyword evidence="7" id="KW-0653">Protein transport</keyword>
<evidence type="ECO:0000256" key="10">
    <source>
        <dbReference type="SAM" id="Phobius"/>
    </source>
</evidence>